<dbReference type="PROSITE" id="PS50297">
    <property type="entry name" value="ANK_REP_REGION"/>
    <property type="match status" value="1"/>
</dbReference>
<evidence type="ECO:0000313" key="3">
    <source>
        <dbReference type="Proteomes" id="UP000308671"/>
    </source>
</evidence>
<accession>A0A4S8R220</accession>
<feature type="repeat" description="ANK" evidence="1">
    <location>
        <begin position="308"/>
        <end position="340"/>
    </location>
</feature>
<name>A0A4S8R220_9HELO</name>
<proteinExistence type="predicted"/>
<dbReference type="Pfam" id="PF00023">
    <property type="entry name" value="Ank"/>
    <property type="match status" value="1"/>
</dbReference>
<dbReference type="SUPFAM" id="SSF48403">
    <property type="entry name" value="Ankyrin repeat"/>
    <property type="match status" value="1"/>
</dbReference>
<organism evidence="2 3">
    <name type="scientific">Botrytis galanthina</name>
    <dbReference type="NCBI Taxonomy" id="278940"/>
    <lineage>
        <taxon>Eukaryota</taxon>
        <taxon>Fungi</taxon>
        <taxon>Dikarya</taxon>
        <taxon>Ascomycota</taxon>
        <taxon>Pezizomycotina</taxon>
        <taxon>Leotiomycetes</taxon>
        <taxon>Helotiales</taxon>
        <taxon>Sclerotiniaceae</taxon>
        <taxon>Botrytis</taxon>
    </lineage>
</organism>
<dbReference type="AlphaFoldDB" id="A0A4S8R220"/>
<dbReference type="InterPro" id="IPR036770">
    <property type="entry name" value="Ankyrin_rpt-contain_sf"/>
</dbReference>
<dbReference type="Gene3D" id="1.25.40.20">
    <property type="entry name" value="Ankyrin repeat-containing domain"/>
    <property type="match status" value="1"/>
</dbReference>
<comment type="caution">
    <text evidence="2">The sequence shown here is derived from an EMBL/GenBank/DDBJ whole genome shotgun (WGS) entry which is preliminary data.</text>
</comment>
<gene>
    <name evidence="2" type="ORF">BGAL_0097g00310</name>
</gene>
<dbReference type="PROSITE" id="PS50088">
    <property type="entry name" value="ANK_REPEAT"/>
    <property type="match status" value="1"/>
</dbReference>
<dbReference type="SMART" id="SM00248">
    <property type="entry name" value="ANK"/>
    <property type="match status" value="3"/>
</dbReference>
<dbReference type="InterPro" id="IPR002110">
    <property type="entry name" value="Ankyrin_rpt"/>
</dbReference>
<dbReference type="EMBL" id="PQXL01000097">
    <property type="protein sequence ID" value="THV51853.1"/>
    <property type="molecule type" value="Genomic_DNA"/>
</dbReference>
<keyword evidence="1" id="KW-0040">ANK repeat</keyword>
<evidence type="ECO:0000256" key="1">
    <source>
        <dbReference type="PROSITE-ProRule" id="PRU00023"/>
    </source>
</evidence>
<evidence type="ECO:0000313" key="2">
    <source>
        <dbReference type="EMBL" id="THV51853.1"/>
    </source>
</evidence>
<protein>
    <submittedName>
        <fullName evidence="2">Uncharacterized protein</fullName>
    </submittedName>
</protein>
<dbReference type="Proteomes" id="UP000308671">
    <property type="component" value="Unassembled WGS sequence"/>
</dbReference>
<dbReference type="OrthoDB" id="3200163at2759"/>
<keyword evidence="3" id="KW-1185">Reference proteome</keyword>
<reference evidence="2 3" key="1">
    <citation type="submission" date="2017-12" db="EMBL/GenBank/DDBJ databases">
        <title>Comparative genomics of Botrytis spp.</title>
        <authorList>
            <person name="Valero-Jimenez C.A."/>
            <person name="Tapia P."/>
            <person name="Veloso J."/>
            <person name="Silva-Moreno E."/>
            <person name="Staats M."/>
            <person name="Valdes J.H."/>
            <person name="Van Kan J.A.L."/>
        </authorList>
    </citation>
    <scope>NUCLEOTIDE SEQUENCE [LARGE SCALE GENOMIC DNA]</scope>
    <source>
        <strain evidence="2 3">MUCL435</strain>
    </source>
</reference>
<sequence>MAEVLGTVASGIGVAQLAGNLASSIIKLKGYWDEIQDAPDDISFLAREIDSHHLILRSILESQAKITSSGRASDMFLEHSLKLCEDSSNELNELVKALGKEMDSRNKLRSKLGATKVVLKKEQLKRLKKRMKNASKKPILVPPFSSPTTQMSSMIALEPLRDITTIAQPQSSEFHSNSTPRSVPKSCTSAQISSHVYSSRWSVYLMGSVDVRKTQQQRNRNRFEETEAKYKPPAWLSNRAWQCMYTKDLSTLRWNFNIQTYRTLDLKSDFFKALKNGDVVGVHEMLANRTAFVNDHLVGGPGHVRYGDEGTPLHIAASNYHLGLCKLLLAKGADISSDKGRHGSTPLEVFIFNAYWDYRHSSRKFDHPHALTILRTLIEGGADSELIDQTEILASSAGCPTEMFHYLQQHTLMSSGEISFIDKVNIASCFVDYYDGQSQNLMFSYLEDPNFQANIALYRDHSAVEVFFWGVCRNYCHDEFEGETRYKRLDLIKKMISAGVSLHIFDKDHETMLQREIWYCSRRLDMREGEVWDLEMWLKFLVDLNVDLNTYGEVESSIYKKKRMAEEPDAPNRFLVNNFLGFKYGPRIEDWDLWRIEWRDEYAGDFWKLIENPLLAALANISIPGEWVD</sequence>